<comment type="caution">
    <text evidence="1">The sequence shown here is derived from an EMBL/GenBank/DDBJ whole genome shotgun (WGS) entry which is preliminary data.</text>
</comment>
<sequence length="103" mass="11572">MEFLFNSKGQHIANFVNGQLHAPSGQNIGHFLEQQNIFIDMNGRYLGELVQKNRLMYNRNSGHQNVNYGNYGNYGNVGNYGNPGNYGNIGMLGGYQEIATPWL</sequence>
<protein>
    <submittedName>
        <fullName evidence="1">Uncharacterized protein</fullName>
    </submittedName>
</protein>
<dbReference type="EMBL" id="LSNE01000005">
    <property type="protein sequence ID" value="KXI29139.1"/>
    <property type="molecule type" value="Genomic_DNA"/>
</dbReference>
<dbReference type="RefSeq" id="WP_068376212.1">
    <property type="nucleotide sequence ID" value="NZ_LSNE01000005.1"/>
</dbReference>
<evidence type="ECO:0000313" key="1">
    <source>
        <dbReference type="EMBL" id="KXI29139.1"/>
    </source>
</evidence>
<dbReference type="STRING" id="1799789.AX660_13365"/>
<name>A0A136A1M6_9ALTE</name>
<evidence type="ECO:0000313" key="2">
    <source>
        <dbReference type="Proteomes" id="UP000070299"/>
    </source>
</evidence>
<keyword evidence="2" id="KW-1185">Reference proteome</keyword>
<dbReference type="Proteomes" id="UP000070299">
    <property type="component" value="Unassembled WGS sequence"/>
</dbReference>
<dbReference type="OrthoDB" id="6706260at2"/>
<gene>
    <name evidence="1" type="ORF">AX660_13365</name>
</gene>
<accession>A0A136A1M6</accession>
<dbReference type="AlphaFoldDB" id="A0A136A1M6"/>
<reference evidence="2" key="1">
    <citation type="submission" date="2016-02" db="EMBL/GenBank/DDBJ databases">
        <authorList>
            <person name="Schultz-Johansen M."/>
            <person name="Glaring M.A."/>
            <person name="Bech P.K."/>
            <person name="Stougaard P."/>
        </authorList>
    </citation>
    <scope>NUCLEOTIDE SEQUENCE [LARGE SCALE GENOMIC DNA]</scope>
    <source>
        <strain evidence="2">S66</strain>
    </source>
</reference>
<organism evidence="1 2">
    <name type="scientific">Paraglaciecola hydrolytica</name>
    <dbReference type="NCBI Taxonomy" id="1799789"/>
    <lineage>
        <taxon>Bacteria</taxon>
        <taxon>Pseudomonadati</taxon>
        <taxon>Pseudomonadota</taxon>
        <taxon>Gammaproteobacteria</taxon>
        <taxon>Alteromonadales</taxon>
        <taxon>Alteromonadaceae</taxon>
        <taxon>Paraglaciecola</taxon>
    </lineage>
</organism>
<proteinExistence type="predicted"/>